<gene>
    <name evidence="1" type="ORF">J07HQW2_00231</name>
</gene>
<dbReference type="RefSeq" id="WP_021053291.1">
    <property type="nucleotide sequence ID" value="NZ_KE356561.1"/>
</dbReference>
<evidence type="ECO:0000313" key="2">
    <source>
        <dbReference type="Proteomes" id="UP000030710"/>
    </source>
</evidence>
<organism evidence="1 2">
    <name type="scientific">Haloquadratum walsbyi J07HQW2</name>
    <dbReference type="NCBI Taxonomy" id="1238425"/>
    <lineage>
        <taxon>Archaea</taxon>
        <taxon>Methanobacteriati</taxon>
        <taxon>Methanobacteriota</taxon>
        <taxon>Stenosarchaea group</taxon>
        <taxon>Halobacteria</taxon>
        <taxon>Halobacteriales</taxon>
        <taxon>Haloferacaceae</taxon>
        <taxon>Haloquadratum</taxon>
    </lineage>
</organism>
<dbReference type="HOGENOM" id="CLU_3227756_0_0_2"/>
<accession>U1PJF8</accession>
<dbReference type="AlphaFoldDB" id="U1PJF8"/>
<sequence length="43" mass="4877">MSGVIHPFIAKYPFLQQAKEVVETTARERLFDDTVKNAAAQRV</sequence>
<protein>
    <submittedName>
        <fullName evidence="1">Uncharacterized protein</fullName>
    </submittedName>
</protein>
<dbReference type="Proteomes" id="UP000030710">
    <property type="component" value="Unassembled WGS sequence"/>
</dbReference>
<dbReference type="EMBL" id="KE356561">
    <property type="protein sequence ID" value="ERG93797.1"/>
    <property type="molecule type" value="Genomic_DNA"/>
</dbReference>
<name>U1PJF8_9EURY</name>
<dbReference type="STRING" id="1238425.J07HQW2_00231"/>
<reference evidence="1 2" key="1">
    <citation type="journal article" date="2013" name="PLoS ONE">
        <title>Assembly-driven community genomics of a hypersaline microbial ecosystem.</title>
        <authorList>
            <person name="Podell S."/>
            <person name="Ugalde J.A."/>
            <person name="Narasingarao P."/>
            <person name="Banfield J.F."/>
            <person name="Heidelberg K.B."/>
            <person name="Allen E.E."/>
        </authorList>
    </citation>
    <scope>NUCLEOTIDE SEQUENCE [LARGE SCALE GENOMIC DNA]</scope>
    <source>
        <strain evidence="2">J07HQW2</strain>
    </source>
</reference>
<proteinExistence type="predicted"/>
<evidence type="ECO:0000313" key="1">
    <source>
        <dbReference type="EMBL" id="ERG93797.1"/>
    </source>
</evidence>